<protein>
    <recommendedName>
        <fullName evidence="4">ABC-2 type transport system permease protein</fullName>
    </recommendedName>
</protein>
<sequence>MTEPNWLHHGVQLGIVGTRRTIRGLRRNRYRLYLFGMTAVGMGIWFGGMGILYALLLRSLSGPLSVPGSVRVGVSALWIFAVWFLAQRALLHWRTPRAKSFVLTTVSIRTATVGMLLTEFLSACLALAPLTILLAGIVGYGFLSPESLLLVPLAVGLFTASAIVTGYVAGFTYMTVSARSRWQRNRHGQLIVHAVSLIAVGYVVAILSTDIPVIWELVSLEWLPTSWFIDIAVFGTPVTPAPIRALAGVSGCLLVVGGGGLLVERLAREYWVARPISTAGGTNTGPQEHQNHENGTLAAAISPVVIPQLVGRPSQRVAQMTVLRLRRAPRRLSLLVTAGLSLGISLSVLSIQSNAPMSVVPVICVLLVPWFAGAVVGLNPLGDEGNVLPATLTSSISGRQFVRGLLVPGLLYGLALTILSTLIGAVVSPYPIRVQAWLVVIGAVLTVVSVCLAPAVGMLFPRFSATTIGQSSDVVPPSMTAFVVYSLVIWVLGSALVFAVLAPTRFPQIRIVSGVSTEVLRAGGVTGGLCIGLVIARWSYTTAVKRFRQYTVS</sequence>
<feature type="transmembrane region" description="Helical" evidence="1">
    <location>
        <begin position="243"/>
        <end position="263"/>
    </location>
</feature>
<dbReference type="EMBL" id="FOZS01000002">
    <property type="protein sequence ID" value="SFS68891.1"/>
    <property type="molecule type" value="Genomic_DNA"/>
</dbReference>
<feature type="transmembrane region" description="Helical" evidence="1">
    <location>
        <begin position="481"/>
        <end position="502"/>
    </location>
</feature>
<evidence type="ECO:0000313" key="3">
    <source>
        <dbReference type="Proteomes" id="UP000199199"/>
    </source>
</evidence>
<keyword evidence="1" id="KW-0472">Membrane</keyword>
<evidence type="ECO:0000256" key="1">
    <source>
        <dbReference type="SAM" id="Phobius"/>
    </source>
</evidence>
<feature type="transmembrane region" description="Helical" evidence="1">
    <location>
        <begin position="436"/>
        <end position="460"/>
    </location>
</feature>
<dbReference type="Proteomes" id="UP000199199">
    <property type="component" value="Unassembled WGS sequence"/>
</dbReference>
<feature type="transmembrane region" description="Helical" evidence="1">
    <location>
        <begin position="332"/>
        <end position="351"/>
    </location>
</feature>
<feature type="transmembrane region" description="Helical" evidence="1">
    <location>
        <begin position="32"/>
        <end position="56"/>
    </location>
</feature>
<evidence type="ECO:0000313" key="2">
    <source>
        <dbReference type="EMBL" id="SFS68891.1"/>
    </source>
</evidence>
<feature type="transmembrane region" description="Helical" evidence="1">
    <location>
        <begin position="190"/>
        <end position="215"/>
    </location>
</feature>
<feature type="transmembrane region" description="Helical" evidence="1">
    <location>
        <begin position="68"/>
        <end position="86"/>
    </location>
</feature>
<evidence type="ECO:0008006" key="4">
    <source>
        <dbReference type="Google" id="ProtNLM"/>
    </source>
</evidence>
<feature type="transmembrane region" description="Helical" evidence="1">
    <location>
        <begin position="120"/>
        <end position="143"/>
    </location>
</feature>
<reference evidence="3" key="1">
    <citation type="submission" date="2016-10" db="EMBL/GenBank/DDBJ databases">
        <authorList>
            <person name="Varghese N."/>
            <person name="Submissions S."/>
        </authorList>
    </citation>
    <scope>NUCLEOTIDE SEQUENCE [LARGE SCALE GENOMIC DNA]</scope>
    <source>
        <strain evidence="3">DSM 22427</strain>
    </source>
</reference>
<name>A0A1I6RW12_9EURY</name>
<keyword evidence="1" id="KW-0812">Transmembrane</keyword>
<feature type="transmembrane region" description="Helical" evidence="1">
    <location>
        <begin position="405"/>
        <end position="430"/>
    </location>
</feature>
<dbReference type="AlphaFoldDB" id="A0A1I6RW12"/>
<keyword evidence="3" id="KW-1185">Reference proteome</keyword>
<organism evidence="2 3">
    <name type="scientific">Halostagnicola kamekurae</name>
    <dbReference type="NCBI Taxonomy" id="619731"/>
    <lineage>
        <taxon>Archaea</taxon>
        <taxon>Methanobacteriati</taxon>
        <taxon>Methanobacteriota</taxon>
        <taxon>Stenosarchaea group</taxon>
        <taxon>Halobacteria</taxon>
        <taxon>Halobacteriales</taxon>
        <taxon>Natrialbaceae</taxon>
        <taxon>Halostagnicola</taxon>
    </lineage>
</organism>
<proteinExistence type="predicted"/>
<feature type="transmembrane region" description="Helical" evidence="1">
    <location>
        <begin position="357"/>
        <end position="378"/>
    </location>
</feature>
<feature type="transmembrane region" description="Helical" evidence="1">
    <location>
        <begin position="522"/>
        <end position="540"/>
    </location>
</feature>
<keyword evidence="1" id="KW-1133">Transmembrane helix</keyword>
<accession>A0A1I6RW12</accession>
<feature type="transmembrane region" description="Helical" evidence="1">
    <location>
        <begin position="149"/>
        <end position="169"/>
    </location>
</feature>
<gene>
    <name evidence="2" type="ORF">SAMN04488556_2234</name>
</gene>